<organism evidence="1">
    <name type="scientific">Rhizophora mucronata</name>
    <name type="common">Asiatic mangrove</name>
    <dbReference type="NCBI Taxonomy" id="61149"/>
    <lineage>
        <taxon>Eukaryota</taxon>
        <taxon>Viridiplantae</taxon>
        <taxon>Streptophyta</taxon>
        <taxon>Embryophyta</taxon>
        <taxon>Tracheophyta</taxon>
        <taxon>Spermatophyta</taxon>
        <taxon>Magnoliopsida</taxon>
        <taxon>eudicotyledons</taxon>
        <taxon>Gunneridae</taxon>
        <taxon>Pentapetalae</taxon>
        <taxon>rosids</taxon>
        <taxon>fabids</taxon>
        <taxon>Malpighiales</taxon>
        <taxon>Rhizophoraceae</taxon>
        <taxon>Rhizophora</taxon>
    </lineage>
</organism>
<proteinExistence type="predicted"/>
<sequence>MLNFVLAIQFSHFGSLKIADFLVQLSVLNQ</sequence>
<name>A0A2P2P6I7_RHIMU</name>
<accession>A0A2P2P6I7</accession>
<dbReference type="EMBL" id="GGEC01069880">
    <property type="protein sequence ID" value="MBX50364.1"/>
    <property type="molecule type" value="Transcribed_RNA"/>
</dbReference>
<protein>
    <submittedName>
        <fullName evidence="1">Uncharacterized protein</fullName>
    </submittedName>
</protein>
<evidence type="ECO:0000313" key="1">
    <source>
        <dbReference type="EMBL" id="MBX50364.1"/>
    </source>
</evidence>
<reference evidence="1" key="1">
    <citation type="submission" date="2018-02" db="EMBL/GenBank/DDBJ databases">
        <title>Rhizophora mucronata_Transcriptome.</title>
        <authorList>
            <person name="Meera S.P."/>
            <person name="Sreeshan A."/>
            <person name="Augustine A."/>
        </authorList>
    </citation>
    <scope>NUCLEOTIDE SEQUENCE</scope>
    <source>
        <tissue evidence="1">Leaf</tissue>
    </source>
</reference>
<dbReference type="AlphaFoldDB" id="A0A2P2P6I7"/>